<dbReference type="WBParaSite" id="HDID_0001026201-mRNA-1">
    <property type="protein sequence ID" value="HDID_0001026201-mRNA-1"/>
    <property type="gene ID" value="HDID_0001026201"/>
</dbReference>
<dbReference type="AlphaFoldDB" id="A0A0R3SX19"/>
<protein>
    <submittedName>
        <fullName evidence="3">Kelch repeat-containing protein</fullName>
    </submittedName>
</protein>
<dbReference type="Proteomes" id="UP000274504">
    <property type="component" value="Unassembled WGS sequence"/>
</dbReference>
<sequence>MTIPDSGVLAIGGIVRIRLPLLSTELLTQRSGEVGGGGGEKWLWLPYTPMNKEHVDFHLAVYFQGRVYVVGCGEKVNVTEMLHVAAGGQWTSLTLFSLRQCDI</sequence>
<reference evidence="1 2" key="2">
    <citation type="submission" date="2018-11" db="EMBL/GenBank/DDBJ databases">
        <authorList>
            <consortium name="Pathogen Informatics"/>
        </authorList>
    </citation>
    <scope>NUCLEOTIDE SEQUENCE [LARGE SCALE GENOMIC DNA]</scope>
</reference>
<reference evidence="3" key="1">
    <citation type="submission" date="2017-02" db="UniProtKB">
        <authorList>
            <consortium name="WormBaseParasite"/>
        </authorList>
    </citation>
    <scope>IDENTIFICATION</scope>
</reference>
<organism evidence="3">
    <name type="scientific">Hymenolepis diminuta</name>
    <name type="common">Rat tapeworm</name>
    <dbReference type="NCBI Taxonomy" id="6216"/>
    <lineage>
        <taxon>Eukaryota</taxon>
        <taxon>Metazoa</taxon>
        <taxon>Spiralia</taxon>
        <taxon>Lophotrochozoa</taxon>
        <taxon>Platyhelminthes</taxon>
        <taxon>Cestoda</taxon>
        <taxon>Eucestoda</taxon>
        <taxon>Cyclophyllidea</taxon>
        <taxon>Hymenolepididae</taxon>
        <taxon>Hymenolepis</taxon>
    </lineage>
</organism>
<evidence type="ECO:0000313" key="1">
    <source>
        <dbReference type="EMBL" id="VDL62985.1"/>
    </source>
</evidence>
<proteinExistence type="predicted"/>
<evidence type="ECO:0000313" key="3">
    <source>
        <dbReference type="WBParaSite" id="HDID_0001026201-mRNA-1"/>
    </source>
</evidence>
<gene>
    <name evidence="1" type="ORF">HDID_LOCUS10260</name>
</gene>
<evidence type="ECO:0000313" key="2">
    <source>
        <dbReference type="Proteomes" id="UP000274504"/>
    </source>
</evidence>
<dbReference type="EMBL" id="UYSG01011593">
    <property type="protein sequence ID" value="VDL62985.1"/>
    <property type="molecule type" value="Genomic_DNA"/>
</dbReference>
<name>A0A0R3SX19_HYMDI</name>
<accession>A0A0R3SX19</accession>